<evidence type="ECO:0000313" key="2">
    <source>
        <dbReference type="EMBL" id="GLJ95668.1"/>
    </source>
</evidence>
<reference evidence="2" key="2">
    <citation type="submission" date="2023-01" db="EMBL/GenBank/DDBJ databases">
        <authorList>
            <person name="Sun Q."/>
            <person name="Evtushenko L."/>
        </authorList>
    </citation>
    <scope>NUCLEOTIDE SEQUENCE</scope>
    <source>
        <strain evidence="2">VKM Ac-1940</strain>
    </source>
</reference>
<feature type="domain" description="DNA primase/polymerase bifunctional N-terminal" evidence="1">
    <location>
        <begin position="24"/>
        <end position="202"/>
    </location>
</feature>
<dbReference type="Proteomes" id="UP001142291">
    <property type="component" value="Unassembled WGS sequence"/>
</dbReference>
<dbReference type="SMART" id="SM00943">
    <property type="entry name" value="Prim-Pol"/>
    <property type="match status" value="1"/>
</dbReference>
<evidence type="ECO:0000259" key="1">
    <source>
        <dbReference type="SMART" id="SM00943"/>
    </source>
</evidence>
<dbReference type="SUPFAM" id="SSF56747">
    <property type="entry name" value="Prim-pol domain"/>
    <property type="match status" value="1"/>
</dbReference>
<organism evidence="2 3">
    <name type="scientific">Microbacterium dextranolyticum</name>
    <dbReference type="NCBI Taxonomy" id="36806"/>
    <lineage>
        <taxon>Bacteria</taxon>
        <taxon>Bacillati</taxon>
        <taxon>Actinomycetota</taxon>
        <taxon>Actinomycetes</taxon>
        <taxon>Micrococcales</taxon>
        <taxon>Microbacteriaceae</taxon>
        <taxon>Microbacterium</taxon>
    </lineage>
</organism>
<dbReference type="InterPro" id="IPR015330">
    <property type="entry name" value="DNA_primase/pol_bifunc_N"/>
</dbReference>
<proteinExistence type="predicted"/>
<evidence type="ECO:0000313" key="3">
    <source>
        <dbReference type="Proteomes" id="UP001142291"/>
    </source>
</evidence>
<gene>
    <name evidence="2" type="ORF">GCM10017591_17310</name>
</gene>
<accession>A0A9W6HNC3</accession>
<name>A0A9W6HNC3_9MICO</name>
<keyword evidence="3" id="KW-1185">Reference proteome</keyword>
<comment type="caution">
    <text evidence="2">The sequence shown here is derived from an EMBL/GenBank/DDBJ whole genome shotgun (WGS) entry which is preliminary data.</text>
</comment>
<dbReference type="RefSeq" id="WP_204963858.1">
    <property type="nucleotide sequence ID" value="NZ_BAAAUR010000001.1"/>
</dbReference>
<sequence>MPRLSGVRSTKNLQAAPTLYAQHADAYRALGWSLIAVRGKKSPFKGTTGRHGAVTPELDARMRRSDWHDNIAIRHTLGKSATVAIDVDEGDGKQGLATLTQLSEALGAPPVTWTSTARGSDDPRRQHFYRIPAGVELETTLTPSSALGGAFLAGDIEIPSHAHRYSVVWPSIHPDTFQPYRWYGFDGEAVDGPPAVADLPFLPDAWIAALAKEAGRIQYEGGIVRPPRPYSGTVEQWIGAQNNAAVSRVVLEAIRPYREGASFRGHHAMVSLQKRLVRLGAEGHPGTPGALAFLRDVWMASEHTPGEDCREEWWVALKGAVEKYGGTEA</sequence>
<dbReference type="Pfam" id="PF09250">
    <property type="entry name" value="Prim-Pol"/>
    <property type="match status" value="1"/>
</dbReference>
<protein>
    <recommendedName>
        <fullName evidence="1">DNA primase/polymerase bifunctional N-terminal domain-containing protein</fullName>
    </recommendedName>
</protein>
<reference evidence="2" key="1">
    <citation type="journal article" date="2014" name="Int. J. Syst. Evol. Microbiol.">
        <title>Complete genome sequence of Corynebacterium casei LMG S-19264T (=DSM 44701T), isolated from a smear-ripened cheese.</title>
        <authorList>
            <consortium name="US DOE Joint Genome Institute (JGI-PGF)"/>
            <person name="Walter F."/>
            <person name="Albersmeier A."/>
            <person name="Kalinowski J."/>
            <person name="Ruckert C."/>
        </authorList>
    </citation>
    <scope>NUCLEOTIDE SEQUENCE</scope>
    <source>
        <strain evidence="2">VKM Ac-1940</strain>
    </source>
</reference>
<dbReference type="AlphaFoldDB" id="A0A9W6HNC3"/>
<dbReference type="EMBL" id="BSER01000009">
    <property type="protein sequence ID" value="GLJ95668.1"/>
    <property type="molecule type" value="Genomic_DNA"/>
</dbReference>